<dbReference type="Proteomes" id="UP000001861">
    <property type="component" value="Unassembled WGS sequence"/>
</dbReference>
<keyword evidence="2" id="KW-1185">Reference proteome</keyword>
<organism evidence="1 2">
    <name type="scientific">Coprinopsis cinerea (strain Okayama-7 / 130 / ATCC MYA-4618 / FGSC 9003)</name>
    <name type="common">Inky cap fungus</name>
    <name type="synonym">Hormographiella aspergillata</name>
    <dbReference type="NCBI Taxonomy" id="240176"/>
    <lineage>
        <taxon>Eukaryota</taxon>
        <taxon>Fungi</taxon>
        <taxon>Dikarya</taxon>
        <taxon>Basidiomycota</taxon>
        <taxon>Agaricomycotina</taxon>
        <taxon>Agaricomycetes</taxon>
        <taxon>Agaricomycetidae</taxon>
        <taxon>Agaricales</taxon>
        <taxon>Agaricineae</taxon>
        <taxon>Psathyrellaceae</taxon>
        <taxon>Coprinopsis</taxon>
    </lineage>
</organism>
<comment type="caution">
    <text evidence="1">The sequence shown here is derived from an EMBL/GenBank/DDBJ whole genome shotgun (WGS) entry which is preliminary data.</text>
</comment>
<dbReference type="AlphaFoldDB" id="A8NAF4"/>
<sequence>MPRIQRSLKLFIATVVLASILYFVSGVKIRNYIFIDGRACWGEGYGGCPEGWTCAGPGDATKIGVWVHLRFSLENREITT</sequence>
<dbReference type="GeneID" id="6008282"/>
<dbReference type="VEuPathDB" id="FungiDB:CC1G_05905"/>
<evidence type="ECO:0000313" key="2">
    <source>
        <dbReference type="Proteomes" id="UP000001861"/>
    </source>
</evidence>
<proteinExistence type="predicted"/>
<name>A8NAF4_COPC7</name>
<dbReference type="RefSeq" id="XP_001831806.2">
    <property type="nucleotide sequence ID" value="XM_001831754.2"/>
</dbReference>
<evidence type="ECO:0000313" key="1">
    <source>
        <dbReference type="EMBL" id="EAU89989.2"/>
    </source>
</evidence>
<dbReference type="InParanoid" id="A8NAF4"/>
<gene>
    <name evidence="1" type="ORF">CC1G_05905</name>
</gene>
<protein>
    <submittedName>
        <fullName evidence="1">Uncharacterized protein</fullName>
    </submittedName>
</protein>
<dbReference type="KEGG" id="cci:CC1G_05905"/>
<dbReference type="HOGENOM" id="CLU_2589662_0_0_1"/>
<dbReference type="EMBL" id="AACS02000007">
    <property type="protein sequence ID" value="EAU89989.2"/>
    <property type="molecule type" value="Genomic_DNA"/>
</dbReference>
<accession>A8NAF4</accession>
<reference evidence="1 2" key="1">
    <citation type="journal article" date="2010" name="Proc. Natl. Acad. Sci. U.S.A.">
        <title>Insights into evolution of multicellular fungi from the assembled chromosomes of the mushroom Coprinopsis cinerea (Coprinus cinereus).</title>
        <authorList>
            <person name="Stajich J.E."/>
            <person name="Wilke S.K."/>
            <person name="Ahren D."/>
            <person name="Au C.H."/>
            <person name="Birren B.W."/>
            <person name="Borodovsky M."/>
            <person name="Burns C."/>
            <person name="Canback B."/>
            <person name="Casselton L.A."/>
            <person name="Cheng C.K."/>
            <person name="Deng J."/>
            <person name="Dietrich F.S."/>
            <person name="Fargo D.C."/>
            <person name="Farman M.L."/>
            <person name="Gathman A.C."/>
            <person name="Goldberg J."/>
            <person name="Guigo R."/>
            <person name="Hoegger P.J."/>
            <person name="Hooker J.B."/>
            <person name="Huggins A."/>
            <person name="James T.Y."/>
            <person name="Kamada T."/>
            <person name="Kilaru S."/>
            <person name="Kodira C."/>
            <person name="Kues U."/>
            <person name="Kupfer D."/>
            <person name="Kwan H.S."/>
            <person name="Lomsadze A."/>
            <person name="Li W."/>
            <person name="Lilly W.W."/>
            <person name="Ma L.J."/>
            <person name="Mackey A.J."/>
            <person name="Manning G."/>
            <person name="Martin F."/>
            <person name="Muraguchi H."/>
            <person name="Natvig D.O."/>
            <person name="Palmerini H."/>
            <person name="Ramesh M.A."/>
            <person name="Rehmeyer C.J."/>
            <person name="Roe B.A."/>
            <person name="Shenoy N."/>
            <person name="Stanke M."/>
            <person name="Ter-Hovhannisyan V."/>
            <person name="Tunlid A."/>
            <person name="Velagapudi R."/>
            <person name="Vision T.J."/>
            <person name="Zeng Q."/>
            <person name="Zolan M.E."/>
            <person name="Pukkila P.J."/>
        </authorList>
    </citation>
    <scope>NUCLEOTIDE SEQUENCE [LARGE SCALE GENOMIC DNA]</scope>
    <source>
        <strain evidence="2">Okayama-7 / 130 / ATCC MYA-4618 / FGSC 9003</strain>
    </source>
</reference>